<dbReference type="PROSITE" id="PS52016">
    <property type="entry name" value="TONB_DEPENDENT_REC_3"/>
    <property type="match status" value="1"/>
</dbReference>
<dbReference type="PANTHER" id="PTHR30069">
    <property type="entry name" value="TONB-DEPENDENT OUTER MEMBRANE RECEPTOR"/>
    <property type="match status" value="1"/>
</dbReference>
<evidence type="ECO:0000256" key="3">
    <source>
        <dbReference type="ARBA" id="ARBA00022448"/>
    </source>
</evidence>
<dbReference type="InterPro" id="IPR037066">
    <property type="entry name" value="Plug_dom_sf"/>
</dbReference>
<dbReference type="InterPro" id="IPR039426">
    <property type="entry name" value="TonB-dep_rcpt-like"/>
</dbReference>
<dbReference type="PANTHER" id="PTHR30069:SF41">
    <property type="entry name" value="HEME_HEMOPEXIN UTILIZATION PROTEIN C"/>
    <property type="match status" value="1"/>
</dbReference>
<reference evidence="14 15" key="1">
    <citation type="journal article" date="2014" name="Int. J. Syst. Evol. Microbiol.">
        <title>Complete genome sequence of Corynebacterium casei LMG S-19264T (=DSM 44701T), isolated from a smear-ripened cheese.</title>
        <authorList>
            <consortium name="US DOE Joint Genome Institute (JGI-PGF)"/>
            <person name="Walter F."/>
            <person name="Albersmeier A."/>
            <person name="Kalinowski J."/>
            <person name="Ruckert C."/>
        </authorList>
    </citation>
    <scope>NUCLEOTIDE SEQUENCE [LARGE SCALE GENOMIC DNA]</scope>
    <source>
        <strain evidence="14 15">NBRC 111766</strain>
    </source>
</reference>
<dbReference type="InterPro" id="IPR036942">
    <property type="entry name" value="Beta-barrel_TonB_sf"/>
</dbReference>
<keyword evidence="4 9" id="KW-1134">Transmembrane beta strand</keyword>
<dbReference type="SUPFAM" id="SSF56935">
    <property type="entry name" value="Porins"/>
    <property type="match status" value="1"/>
</dbReference>
<evidence type="ECO:0000256" key="9">
    <source>
        <dbReference type="PROSITE-ProRule" id="PRU01360"/>
    </source>
</evidence>
<evidence type="ECO:0000256" key="7">
    <source>
        <dbReference type="ARBA" id="ARBA00023136"/>
    </source>
</evidence>
<feature type="domain" description="TonB-dependent receptor plug" evidence="13">
    <location>
        <begin position="57"/>
        <end position="169"/>
    </location>
</feature>
<comment type="similarity">
    <text evidence="2 9 10">Belongs to the TonB-dependent receptor family.</text>
</comment>
<keyword evidence="7 9" id="KW-0472">Membrane</keyword>
<feature type="chain" id="PRO_5041250482" evidence="11">
    <location>
        <begin position="30"/>
        <end position="704"/>
    </location>
</feature>
<protein>
    <submittedName>
        <fullName evidence="14">TonB-dependent heme/hemoglobin receptor family protein</fullName>
    </submittedName>
</protein>
<feature type="domain" description="TonB-dependent receptor-like beta-barrel" evidence="12">
    <location>
        <begin position="258"/>
        <end position="674"/>
    </location>
</feature>
<evidence type="ECO:0000313" key="15">
    <source>
        <dbReference type="Proteomes" id="UP001157355"/>
    </source>
</evidence>
<keyword evidence="3 9" id="KW-0813">Transport</keyword>
<dbReference type="InterPro" id="IPR000531">
    <property type="entry name" value="Beta-barrel_TonB"/>
</dbReference>
<dbReference type="Pfam" id="PF00593">
    <property type="entry name" value="TonB_dep_Rec_b-barrel"/>
    <property type="match status" value="1"/>
</dbReference>
<evidence type="ECO:0000256" key="11">
    <source>
        <dbReference type="SAM" id="SignalP"/>
    </source>
</evidence>
<evidence type="ECO:0000256" key="8">
    <source>
        <dbReference type="ARBA" id="ARBA00023237"/>
    </source>
</evidence>
<dbReference type="NCBIfam" id="TIGR01785">
    <property type="entry name" value="TonB-hemin"/>
    <property type="match status" value="1"/>
</dbReference>
<evidence type="ECO:0000256" key="6">
    <source>
        <dbReference type="ARBA" id="ARBA00023077"/>
    </source>
</evidence>
<keyword evidence="11" id="KW-0732">Signal</keyword>
<dbReference type="GO" id="GO:0009279">
    <property type="term" value="C:cell outer membrane"/>
    <property type="evidence" value="ECO:0007669"/>
    <property type="project" value="UniProtKB-SubCell"/>
</dbReference>
<evidence type="ECO:0000256" key="10">
    <source>
        <dbReference type="RuleBase" id="RU003357"/>
    </source>
</evidence>
<dbReference type="InterPro" id="IPR012910">
    <property type="entry name" value="Plug_dom"/>
</dbReference>
<accession>A0AA37TUQ7</accession>
<evidence type="ECO:0000259" key="12">
    <source>
        <dbReference type="Pfam" id="PF00593"/>
    </source>
</evidence>
<dbReference type="GO" id="GO:0015344">
    <property type="term" value="F:siderophore uptake transmembrane transporter activity"/>
    <property type="evidence" value="ECO:0007669"/>
    <property type="project" value="TreeGrafter"/>
</dbReference>
<dbReference type="CDD" id="cd01347">
    <property type="entry name" value="ligand_gated_channel"/>
    <property type="match status" value="1"/>
</dbReference>
<dbReference type="EMBL" id="BSPP01000004">
    <property type="protein sequence ID" value="GLS85883.1"/>
    <property type="molecule type" value="Genomic_DNA"/>
</dbReference>
<dbReference type="AlphaFoldDB" id="A0AA37TUQ7"/>
<comment type="subcellular location">
    <subcellularLocation>
        <location evidence="1 9">Cell outer membrane</location>
        <topology evidence="1 9">Multi-pass membrane protein</topology>
    </subcellularLocation>
</comment>
<organism evidence="14 15">
    <name type="scientific">Cypionkella aquatica</name>
    <dbReference type="NCBI Taxonomy" id="1756042"/>
    <lineage>
        <taxon>Bacteria</taxon>
        <taxon>Pseudomonadati</taxon>
        <taxon>Pseudomonadota</taxon>
        <taxon>Alphaproteobacteria</taxon>
        <taxon>Rhodobacterales</taxon>
        <taxon>Paracoccaceae</taxon>
        <taxon>Cypionkella</taxon>
    </lineage>
</organism>
<name>A0AA37TUQ7_9RHOB</name>
<evidence type="ECO:0000256" key="1">
    <source>
        <dbReference type="ARBA" id="ARBA00004571"/>
    </source>
</evidence>
<keyword evidence="8 9" id="KW-0998">Cell outer membrane</keyword>
<dbReference type="Gene3D" id="2.170.130.10">
    <property type="entry name" value="TonB-dependent receptor, plug domain"/>
    <property type="match status" value="1"/>
</dbReference>
<evidence type="ECO:0000256" key="2">
    <source>
        <dbReference type="ARBA" id="ARBA00009810"/>
    </source>
</evidence>
<dbReference type="Gene3D" id="2.40.170.20">
    <property type="entry name" value="TonB-dependent receptor, beta-barrel domain"/>
    <property type="match status" value="1"/>
</dbReference>
<evidence type="ECO:0000259" key="13">
    <source>
        <dbReference type="Pfam" id="PF07715"/>
    </source>
</evidence>
<comment type="caution">
    <text evidence="14">The sequence shown here is derived from an EMBL/GenBank/DDBJ whole genome shotgun (WGS) entry which is preliminary data.</text>
</comment>
<sequence>MLPRRTPALRGQLLLSTFAIALIAAPAAAQETPAADDGVFQMLGRMIFGAGTAKVAIDTPQAVTALEQADIDQKQPKTLSDLLKGVPGVQTAGASARPLGQAFNIRGIGATEQAASEDRIKVTIDGAPKFFEGYRMGAFFGDLELFKRVEILRGPASSTLYGTGTIGGVIAFTTKDASDFLADGETTALRFKGDYGSNGDSTGAGVILAHRAGNAEFLASLHKSDSGVLKDGAGNDILGTEFDGTSALLKSKFSFGEADDQSVTLSYSRSSADLKNTQVVQTGGSAFFSVFGLADIATTDDTATVTYSHGVAGNDLLDLKVQLSYTNTTVDKSNFHDGAFSCGPGNLAILCDSTYGYETFALKVENTADLSFGGWQNFLTTGVQFTEQTRTASSTSGNFAFHPEGKDSKVGVYAQGEFTLNERFVLIPGIRFDFGDRDPSAAVIAAGGDATNDTAMSASLAALYKFTETFSVFASYSTTERMPTLDELYTSSGTQAASFNLEKEKAETIELGFTVDKQNLISEGDVLQVKATAFHNDLEDLITRNTGAPAGTAYYTNIGKAAIWGAELEASYDAERWFASASWSSVKSQNRVTGAQLAETPAENVSLSLGMKLPEQNLTLGWRGYYFDEISTGAATTTGNALAGKSYDTHDLFVAWKPDEGALRGLEVNFAVENMFDKAYINNLALDNGVGRNYKISVAKSVTW</sequence>
<evidence type="ECO:0000256" key="5">
    <source>
        <dbReference type="ARBA" id="ARBA00022692"/>
    </source>
</evidence>
<keyword evidence="6 10" id="KW-0798">TonB box</keyword>
<dbReference type="GO" id="GO:0015232">
    <property type="term" value="F:heme transmembrane transporter activity"/>
    <property type="evidence" value="ECO:0007669"/>
    <property type="project" value="InterPro"/>
</dbReference>
<dbReference type="GO" id="GO:0044718">
    <property type="term" value="P:siderophore transmembrane transport"/>
    <property type="evidence" value="ECO:0007669"/>
    <property type="project" value="TreeGrafter"/>
</dbReference>
<dbReference type="RefSeq" id="WP_284324096.1">
    <property type="nucleotide sequence ID" value="NZ_BSPP01000004.1"/>
</dbReference>
<dbReference type="Proteomes" id="UP001157355">
    <property type="component" value="Unassembled WGS sequence"/>
</dbReference>
<evidence type="ECO:0000256" key="4">
    <source>
        <dbReference type="ARBA" id="ARBA00022452"/>
    </source>
</evidence>
<keyword evidence="15" id="KW-1185">Reference proteome</keyword>
<keyword evidence="5 9" id="KW-0812">Transmembrane</keyword>
<proteinExistence type="inferred from homology"/>
<dbReference type="Pfam" id="PF07715">
    <property type="entry name" value="Plug"/>
    <property type="match status" value="1"/>
</dbReference>
<dbReference type="InterPro" id="IPR011276">
    <property type="entry name" value="TonB_haem/Hb_rcpt"/>
</dbReference>
<feature type="signal peptide" evidence="11">
    <location>
        <begin position="1"/>
        <end position="29"/>
    </location>
</feature>
<keyword evidence="14" id="KW-0675">Receptor</keyword>
<evidence type="ECO:0000313" key="14">
    <source>
        <dbReference type="EMBL" id="GLS85883.1"/>
    </source>
</evidence>
<gene>
    <name evidence="14" type="ORF">GCM10010873_08570</name>
</gene>